<keyword evidence="1" id="KW-0812">Transmembrane</keyword>
<reference evidence="2 3" key="1">
    <citation type="journal article" date="2014" name="Genome Announc.">
        <title>Draft Genome Sequence of the Haloacid-Degrading Burkholderia caribensis Strain MBA4.</title>
        <authorList>
            <person name="Pan Y."/>
            <person name="Kong K.F."/>
            <person name="Tsang J.S."/>
        </authorList>
    </citation>
    <scope>NUCLEOTIDE SEQUENCE [LARGE SCALE GENOMIC DNA]</scope>
    <source>
        <strain evidence="2 3">MBA4</strain>
    </source>
</reference>
<feature type="transmembrane region" description="Helical" evidence="1">
    <location>
        <begin position="32"/>
        <end position="52"/>
    </location>
</feature>
<evidence type="ECO:0000256" key="1">
    <source>
        <dbReference type="SAM" id="Phobius"/>
    </source>
</evidence>
<evidence type="ECO:0000313" key="3">
    <source>
        <dbReference type="Proteomes" id="UP000019146"/>
    </source>
</evidence>
<keyword evidence="1" id="KW-1133">Transmembrane helix</keyword>
<protein>
    <submittedName>
        <fullName evidence="2">Exoribonuclease</fullName>
    </submittedName>
</protein>
<dbReference type="AlphaFoldDB" id="A0A0P0RKL5"/>
<keyword evidence="1" id="KW-0472">Membrane</keyword>
<dbReference type="EMBL" id="CP012747">
    <property type="protein sequence ID" value="ALL69281.1"/>
    <property type="molecule type" value="Genomic_DNA"/>
</dbReference>
<proteinExistence type="predicted"/>
<accession>A0A0P0RKL5</accession>
<organism evidence="2 3">
    <name type="scientific">Paraburkholderia caribensis MBA4</name>
    <dbReference type="NCBI Taxonomy" id="1323664"/>
    <lineage>
        <taxon>Bacteria</taxon>
        <taxon>Pseudomonadati</taxon>
        <taxon>Pseudomonadota</taxon>
        <taxon>Betaproteobacteria</taxon>
        <taxon>Burkholderiales</taxon>
        <taxon>Burkholderiaceae</taxon>
        <taxon>Paraburkholderia</taxon>
    </lineage>
</organism>
<evidence type="ECO:0000313" key="2">
    <source>
        <dbReference type="EMBL" id="ALL69281.1"/>
    </source>
</evidence>
<gene>
    <name evidence="2" type="ORF">K788_0009159</name>
</gene>
<dbReference type="Proteomes" id="UP000019146">
    <property type="component" value="Chromosome 2"/>
</dbReference>
<name>A0A0P0RKL5_9BURK</name>
<sequence length="53" mass="5799">MCFRGSVFSGFALASAGWLFWPLRWHPQVGCSGLFAGIRRLVVLAFALASAIR</sequence>
<dbReference type="KEGG" id="bcai:K788_0009159"/>